<feature type="non-terminal residue" evidence="2">
    <location>
        <position position="1"/>
    </location>
</feature>
<evidence type="ECO:0000313" key="2">
    <source>
        <dbReference type="EMBL" id="TVU50776.1"/>
    </source>
</evidence>
<evidence type="ECO:0000256" key="1">
    <source>
        <dbReference type="SAM" id="MobiDB-lite"/>
    </source>
</evidence>
<sequence>MAAGVWNGMRHRAGEPQAAAHKTSISSRGGLSDMRNSGTSRSEGARAQSNGSHIGGLHQEGSYGTYLSYEQAPLKWQQQLHAEPVVQKKKTRRVLSE</sequence>
<dbReference type="AlphaFoldDB" id="A0A5J9WSA1"/>
<dbReference type="Proteomes" id="UP000324897">
    <property type="component" value="Chromosome 6"/>
</dbReference>
<feature type="region of interest" description="Disordered" evidence="1">
    <location>
        <begin position="1"/>
        <end position="60"/>
    </location>
</feature>
<gene>
    <name evidence="2" type="ORF">EJB05_02165</name>
</gene>
<comment type="caution">
    <text evidence="2">The sequence shown here is derived from an EMBL/GenBank/DDBJ whole genome shotgun (WGS) entry which is preliminary data.</text>
</comment>
<feature type="non-terminal residue" evidence="2">
    <location>
        <position position="97"/>
    </location>
</feature>
<reference evidence="2 3" key="1">
    <citation type="journal article" date="2019" name="Sci. Rep.">
        <title>A high-quality genome of Eragrostis curvula grass provides insights into Poaceae evolution and supports new strategies to enhance forage quality.</title>
        <authorList>
            <person name="Carballo J."/>
            <person name="Santos B.A.C.M."/>
            <person name="Zappacosta D."/>
            <person name="Garbus I."/>
            <person name="Selva J.P."/>
            <person name="Gallo C.A."/>
            <person name="Diaz A."/>
            <person name="Albertini E."/>
            <person name="Caccamo M."/>
            <person name="Echenique V."/>
        </authorList>
    </citation>
    <scope>NUCLEOTIDE SEQUENCE [LARGE SCALE GENOMIC DNA]</scope>
    <source>
        <strain evidence="3">cv. Victoria</strain>
        <tissue evidence="2">Leaf</tissue>
    </source>
</reference>
<dbReference type="Gramene" id="TVU50776">
    <property type="protein sequence ID" value="TVU50776"/>
    <property type="gene ID" value="EJB05_02165"/>
</dbReference>
<proteinExistence type="predicted"/>
<protein>
    <submittedName>
        <fullName evidence="2">Uncharacterized protein</fullName>
    </submittedName>
</protein>
<dbReference type="EMBL" id="RWGY01000002">
    <property type="protein sequence ID" value="TVU50776.1"/>
    <property type="molecule type" value="Genomic_DNA"/>
</dbReference>
<keyword evidence="3" id="KW-1185">Reference proteome</keyword>
<accession>A0A5J9WSA1</accession>
<evidence type="ECO:0000313" key="3">
    <source>
        <dbReference type="Proteomes" id="UP000324897"/>
    </source>
</evidence>
<feature type="compositionally biased region" description="Polar residues" evidence="1">
    <location>
        <begin position="23"/>
        <end position="52"/>
    </location>
</feature>
<organism evidence="2 3">
    <name type="scientific">Eragrostis curvula</name>
    <name type="common">weeping love grass</name>
    <dbReference type="NCBI Taxonomy" id="38414"/>
    <lineage>
        <taxon>Eukaryota</taxon>
        <taxon>Viridiplantae</taxon>
        <taxon>Streptophyta</taxon>
        <taxon>Embryophyta</taxon>
        <taxon>Tracheophyta</taxon>
        <taxon>Spermatophyta</taxon>
        <taxon>Magnoliopsida</taxon>
        <taxon>Liliopsida</taxon>
        <taxon>Poales</taxon>
        <taxon>Poaceae</taxon>
        <taxon>PACMAD clade</taxon>
        <taxon>Chloridoideae</taxon>
        <taxon>Eragrostideae</taxon>
        <taxon>Eragrostidinae</taxon>
        <taxon>Eragrostis</taxon>
    </lineage>
</organism>
<name>A0A5J9WSA1_9POAL</name>